<feature type="compositionally biased region" description="Basic and acidic residues" evidence="1">
    <location>
        <begin position="151"/>
        <end position="168"/>
    </location>
</feature>
<dbReference type="Proteomes" id="UP000176901">
    <property type="component" value="Unassembled WGS sequence"/>
</dbReference>
<comment type="caution">
    <text evidence="2">The sequence shown here is derived from an EMBL/GenBank/DDBJ whole genome shotgun (WGS) entry which is preliminary data.</text>
</comment>
<gene>
    <name evidence="2" type="ORF">A3C82_01010</name>
</gene>
<feature type="region of interest" description="Disordered" evidence="1">
    <location>
        <begin position="64"/>
        <end position="90"/>
    </location>
</feature>
<dbReference type="AlphaFoldDB" id="A0A1G2R2B9"/>
<evidence type="ECO:0000313" key="2">
    <source>
        <dbReference type="EMBL" id="OHA67024.1"/>
    </source>
</evidence>
<reference evidence="2 3" key="1">
    <citation type="journal article" date="2016" name="Nat. Commun.">
        <title>Thousands of microbial genomes shed light on interconnected biogeochemical processes in an aquifer system.</title>
        <authorList>
            <person name="Anantharaman K."/>
            <person name="Brown C.T."/>
            <person name="Hug L.A."/>
            <person name="Sharon I."/>
            <person name="Castelle C.J."/>
            <person name="Probst A.J."/>
            <person name="Thomas B.C."/>
            <person name="Singh A."/>
            <person name="Wilkins M.J."/>
            <person name="Karaoz U."/>
            <person name="Brodie E.L."/>
            <person name="Williams K.H."/>
            <person name="Hubbard S.S."/>
            <person name="Banfield J.F."/>
        </authorList>
    </citation>
    <scope>NUCLEOTIDE SEQUENCE [LARGE SCALE GENOMIC DNA]</scope>
</reference>
<dbReference type="STRING" id="1802451.A3C82_01010"/>
<evidence type="ECO:0000256" key="1">
    <source>
        <dbReference type="SAM" id="MobiDB-lite"/>
    </source>
</evidence>
<dbReference type="EMBL" id="MHTW01000019">
    <property type="protein sequence ID" value="OHA67024.1"/>
    <property type="molecule type" value="Genomic_DNA"/>
</dbReference>
<feature type="compositionally biased region" description="Acidic residues" evidence="1">
    <location>
        <begin position="65"/>
        <end position="74"/>
    </location>
</feature>
<feature type="region of interest" description="Disordered" evidence="1">
    <location>
        <begin position="150"/>
        <end position="175"/>
    </location>
</feature>
<name>A0A1G2R2B9_9BACT</name>
<evidence type="ECO:0000313" key="3">
    <source>
        <dbReference type="Proteomes" id="UP000176901"/>
    </source>
</evidence>
<protein>
    <submittedName>
        <fullName evidence="2">Uncharacterized protein</fullName>
    </submittedName>
</protein>
<sequence length="175" mass="20278">MEQEFITIAEAVRLTGQSDIELMRLLKDRMEAGNLDIESITRKEQRGDRMMYLISKAFLLKELDSEGDSQEDAPQEPVKEPEHEQAQEQKASLNVLLEAKNEVITILQGVIETKDKQMESLSKKIDELIERDRETNFLLRGLQERIFALEGPKEETPSEEKKNEAIRAEKHKNRK</sequence>
<accession>A0A1G2R2B9</accession>
<proteinExistence type="predicted"/>
<organism evidence="2 3">
    <name type="scientific">Candidatus Wildermuthbacteria bacterium RIFCSPHIGHO2_02_FULL_47_12</name>
    <dbReference type="NCBI Taxonomy" id="1802451"/>
    <lineage>
        <taxon>Bacteria</taxon>
        <taxon>Candidatus Wildermuthiibacteriota</taxon>
    </lineage>
</organism>
<feature type="compositionally biased region" description="Basic and acidic residues" evidence="1">
    <location>
        <begin position="77"/>
        <end position="87"/>
    </location>
</feature>